<evidence type="ECO:0000313" key="1">
    <source>
        <dbReference type="EMBL" id="MBB2926538.1"/>
    </source>
</evidence>
<reference evidence="2 3" key="1">
    <citation type="submission" date="2018-06" db="EMBL/GenBank/DDBJ databases">
        <title>Genomic Encyclopedia of Type Strains, Phase IV (KMG-V): Genome sequencing to study the core and pangenomes of soil and plant-associated prokaryotes.</title>
        <authorList>
            <person name="Whitman W."/>
        </authorList>
    </citation>
    <scope>NUCLEOTIDE SEQUENCE [LARGE SCALE GENOMIC DNA]</scope>
    <source>
        <strain evidence="2 3">SRCL-318</strain>
        <strain evidence="1 4">SRMrh-85</strain>
    </source>
</reference>
<sequence>MSLTGHIDSGAWSVQALTSPAPQGGFRCEVSVTHGPQTQCFSHAFAHHRVFETEREAVLEGLREGMVWIDLKIRHAFEV</sequence>
<dbReference type="Proteomes" id="UP000247772">
    <property type="component" value="Unassembled WGS sequence"/>
</dbReference>
<dbReference type="AlphaFoldDB" id="A0A2U1ANB4"/>
<proteinExistence type="predicted"/>
<evidence type="ECO:0008006" key="5">
    <source>
        <dbReference type="Google" id="ProtNLM"/>
    </source>
</evidence>
<organism evidence="2 3">
    <name type="scientific">Paraburkholderia silvatlantica</name>
    <dbReference type="NCBI Taxonomy" id="321895"/>
    <lineage>
        <taxon>Bacteria</taxon>
        <taxon>Pseudomonadati</taxon>
        <taxon>Pseudomonadota</taxon>
        <taxon>Betaproteobacteria</taxon>
        <taxon>Burkholderiales</taxon>
        <taxon>Burkholderiaceae</taxon>
        <taxon>Paraburkholderia</taxon>
    </lineage>
</organism>
<protein>
    <recommendedName>
        <fullName evidence="5">UDP-glucose 4-epimerase</fullName>
    </recommendedName>
</protein>
<dbReference type="OrthoDB" id="9154435at2"/>
<dbReference type="RefSeq" id="WP_110382914.1">
    <property type="nucleotide sequence ID" value="NZ_JACHVZ010000003.1"/>
</dbReference>
<evidence type="ECO:0000313" key="2">
    <source>
        <dbReference type="EMBL" id="PYE14904.1"/>
    </source>
</evidence>
<keyword evidence="4" id="KW-1185">Reference proteome</keyword>
<dbReference type="EMBL" id="QJSQ01000036">
    <property type="protein sequence ID" value="PYE14904.1"/>
    <property type="molecule type" value="Genomic_DNA"/>
</dbReference>
<comment type="caution">
    <text evidence="2">The sequence shown here is derived from an EMBL/GenBank/DDBJ whole genome shotgun (WGS) entry which is preliminary data.</text>
</comment>
<gene>
    <name evidence="2" type="ORF">C7410_13675</name>
    <name evidence="1" type="ORF">FHX59_000947</name>
</gene>
<accession>A0A2U1ANB4</accession>
<evidence type="ECO:0000313" key="4">
    <source>
        <dbReference type="Proteomes" id="UP000533533"/>
    </source>
</evidence>
<evidence type="ECO:0000313" key="3">
    <source>
        <dbReference type="Proteomes" id="UP000247772"/>
    </source>
</evidence>
<dbReference type="Proteomes" id="UP000533533">
    <property type="component" value="Unassembled WGS sequence"/>
</dbReference>
<dbReference type="EMBL" id="JACHVZ010000003">
    <property type="protein sequence ID" value="MBB2926538.1"/>
    <property type="molecule type" value="Genomic_DNA"/>
</dbReference>
<name>A0A2U1ANB4_9BURK</name>